<comment type="caution">
    <text evidence="3">The sequence shown here is derived from an EMBL/GenBank/DDBJ whole genome shotgun (WGS) entry which is preliminary data.</text>
</comment>
<feature type="region of interest" description="Disordered" evidence="1">
    <location>
        <begin position="233"/>
        <end position="267"/>
    </location>
</feature>
<organism evidence="3 4">
    <name type="scientific">Kitasatospora acidiphila</name>
    <dbReference type="NCBI Taxonomy" id="2567942"/>
    <lineage>
        <taxon>Bacteria</taxon>
        <taxon>Bacillati</taxon>
        <taxon>Actinomycetota</taxon>
        <taxon>Actinomycetes</taxon>
        <taxon>Kitasatosporales</taxon>
        <taxon>Streptomycetaceae</taxon>
        <taxon>Kitasatospora</taxon>
    </lineage>
</organism>
<keyword evidence="4" id="KW-1185">Reference proteome</keyword>
<dbReference type="Pfam" id="PF03771">
    <property type="entry name" value="SPDY"/>
    <property type="match status" value="1"/>
</dbReference>
<dbReference type="Proteomes" id="UP000319103">
    <property type="component" value="Unassembled WGS sequence"/>
</dbReference>
<dbReference type="AlphaFoldDB" id="A0A540VZ59"/>
<protein>
    <submittedName>
        <fullName evidence="3">DUF317 domain-containing protein</fullName>
    </submittedName>
</protein>
<sequence>MHSAPALLVQPLRLAGPGDHWLITAPLTTTFGWSRTGTPDGGHRFTSPCQTAVLTREGPADNLGSWFVHGFIRPGAEPLWRATFSSGTPAEITSAFTSVLADGLRSRHRDYLPGGAHYTPDTPASVLADRGWRPLPGPRDYTGHHDQVAPDLTACYRHRIGYQPRNAEVAGQVPPSWSMLAGDPKRPSWRADFTIDEPFYPLVSAALAFSDPAPVQRAAGDIPTRHLAFATVQRPPGGARPRQAPAGCTAPSSTPPVCPAPTAARRR</sequence>
<dbReference type="InterPro" id="IPR005523">
    <property type="entry name" value="DUF317_SPDY"/>
</dbReference>
<dbReference type="OrthoDB" id="4140865at2"/>
<dbReference type="RefSeq" id="WP_141632739.1">
    <property type="nucleotide sequence ID" value="NZ_VIGB01000003.1"/>
</dbReference>
<evidence type="ECO:0000259" key="2">
    <source>
        <dbReference type="Pfam" id="PF03771"/>
    </source>
</evidence>
<reference evidence="3 4" key="1">
    <citation type="submission" date="2019-06" db="EMBL/GenBank/DDBJ databases">
        <title>Description of Kitasatospora acidophila sp. nov. isolated from pine grove soil, and reclassification of Streptomyces novaecaesareae to Kitasatospora novaeceasareae comb. nov.</title>
        <authorList>
            <person name="Kim M.J."/>
        </authorList>
    </citation>
    <scope>NUCLEOTIDE SEQUENCE [LARGE SCALE GENOMIC DNA]</scope>
    <source>
        <strain evidence="3 4">MMS16-CNU292</strain>
    </source>
</reference>
<feature type="domain" description="DUF317" evidence="2">
    <location>
        <begin position="46"/>
        <end position="102"/>
    </location>
</feature>
<evidence type="ECO:0000313" key="4">
    <source>
        <dbReference type="Proteomes" id="UP000319103"/>
    </source>
</evidence>
<feature type="compositionally biased region" description="Low complexity" evidence="1">
    <location>
        <begin position="233"/>
        <end position="247"/>
    </location>
</feature>
<proteinExistence type="predicted"/>
<accession>A0A540VZ59</accession>
<name>A0A540VZ59_9ACTN</name>
<gene>
    <name evidence="3" type="ORF">E6W39_06700</name>
</gene>
<dbReference type="EMBL" id="VIGB01000003">
    <property type="protein sequence ID" value="TQF02023.1"/>
    <property type="molecule type" value="Genomic_DNA"/>
</dbReference>
<evidence type="ECO:0000313" key="3">
    <source>
        <dbReference type="EMBL" id="TQF02023.1"/>
    </source>
</evidence>
<evidence type="ECO:0000256" key="1">
    <source>
        <dbReference type="SAM" id="MobiDB-lite"/>
    </source>
</evidence>